<dbReference type="RefSeq" id="XP_014169751.1">
    <property type="nucleotide sequence ID" value="XM_014314276.1"/>
</dbReference>
<dbReference type="HOGENOM" id="CLU_2722481_0_0_1"/>
<gene>
    <name evidence="1" type="ORF">CMQ_7271</name>
</gene>
<sequence length="72" mass="7432">MSASEEAGHNDAAKAAAILGINAAAVDENILKRARRAARVATANAKAFDAALQLAEFKPAAVITMSNDIPQQ</sequence>
<organism evidence="2">
    <name type="scientific">Grosmannia clavigera (strain kw1407 / UAMH 11150)</name>
    <name type="common">Blue stain fungus</name>
    <name type="synonym">Graphiocladiella clavigera</name>
    <dbReference type="NCBI Taxonomy" id="655863"/>
    <lineage>
        <taxon>Eukaryota</taxon>
        <taxon>Fungi</taxon>
        <taxon>Dikarya</taxon>
        <taxon>Ascomycota</taxon>
        <taxon>Pezizomycotina</taxon>
        <taxon>Sordariomycetes</taxon>
        <taxon>Sordariomycetidae</taxon>
        <taxon>Ophiostomatales</taxon>
        <taxon>Ophiostomataceae</taxon>
        <taxon>Leptographium</taxon>
    </lineage>
</organism>
<protein>
    <submittedName>
        <fullName evidence="1">Uncharacterized protein</fullName>
    </submittedName>
</protein>
<keyword evidence="2" id="KW-1185">Reference proteome</keyword>
<dbReference type="GeneID" id="25980797"/>
<dbReference type="EMBL" id="GL629801">
    <property type="protein sequence ID" value="EFX00269.1"/>
    <property type="molecule type" value="Genomic_DNA"/>
</dbReference>
<dbReference type="InParanoid" id="F0XNQ6"/>
<accession>F0XNQ6</accession>
<name>F0XNQ6_GROCL</name>
<dbReference type="AlphaFoldDB" id="F0XNQ6"/>
<dbReference type="Proteomes" id="UP000007796">
    <property type="component" value="Unassembled WGS sequence"/>
</dbReference>
<evidence type="ECO:0000313" key="2">
    <source>
        <dbReference type="Proteomes" id="UP000007796"/>
    </source>
</evidence>
<proteinExistence type="predicted"/>
<evidence type="ECO:0000313" key="1">
    <source>
        <dbReference type="EMBL" id="EFX00269.1"/>
    </source>
</evidence>
<reference evidence="1 2" key="1">
    <citation type="journal article" date="2011" name="Proc. Natl. Acad. Sci. U.S.A.">
        <title>Genome and transcriptome analyses of the mountain pine beetle-fungal symbiont Grosmannia clavigera, a lodgepole pine pathogen.</title>
        <authorList>
            <person name="DiGuistini S."/>
            <person name="Wang Y."/>
            <person name="Liao N.Y."/>
            <person name="Taylor G."/>
            <person name="Tanguay P."/>
            <person name="Feau N."/>
            <person name="Henrissat B."/>
            <person name="Chan S.K."/>
            <person name="Hesse-Orce U."/>
            <person name="Alamouti S.M."/>
            <person name="Tsui C.K.M."/>
            <person name="Docking R.T."/>
            <person name="Levasseur A."/>
            <person name="Haridas S."/>
            <person name="Robertson G."/>
            <person name="Birol I."/>
            <person name="Holt R.A."/>
            <person name="Marra M.A."/>
            <person name="Hamelin R.C."/>
            <person name="Hirst M."/>
            <person name="Jones S.J.M."/>
            <person name="Bohlmann J."/>
            <person name="Breuil C."/>
        </authorList>
    </citation>
    <scope>NUCLEOTIDE SEQUENCE [LARGE SCALE GENOMIC DNA]</scope>
    <source>
        <strain evidence="2">kw1407 / UAMH 11150</strain>
    </source>
</reference>